<name>A0A9P0TRE1_PIEBR</name>
<evidence type="ECO:0000313" key="2">
    <source>
        <dbReference type="Proteomes" id="UP001152562"/>
    </source>
</evidence>
<dbReference type="EMBL" id="CALOZG010000085">
    <property type="protein sequence ID" value="CAH4037101.1"/>
    <property type="molecule type" value="Genomic_DNA"/>
</dbReference>
<comment type="caution">
    <text evidence="1">The sequence shown here is derived from an EMBL/GenBank/DDBJ whole genome shotgun (WGS) entry which is preliminary data.</text>
</comment>
<evidence type="ECO:0000313" key="1">
    <source>
        <dbReference type="EMBL" id="CAH4037101.1"/>
    </source>
</evidence>
<protein>
    <submittedName>
        <fullName evidence="1">Uncharacterized protein</fullName>
    </submittedName>
</protein>
<keyword evidence="2" id="KW-1185">Reference proteome</keyword>
<reference evidence="1" key="1">
    <citation type="submission" date="2022-05" db="EMBL/GenBank/DDBJ databases">
        <authorList>
            <person name="Okamura Y."/>
        </authorList>
    </citation>
    <scope>NUCLEOTIDE SEQUENCE</scope>
</reference>
<dbReference type="Proteomes" id="UP001152562">
    <property type="component" value="Unassembled WGS sequence"/>
</dbReference>
<accession>A0A9P0TRE1</accession>
<organism evidence="1 2">
    <name type="scientific">Pieris brassicae</name>
    <name type="common">White butterfly</name>
    <name type="synonym">Large white butterfly</name>
    <dbReference type="NCBI Taxonomy" id="7116"/>
    <lineage>
        <taxon>Eukaryota</taxon>
        <taxon>Metazoa</taxon>
        <taxon>Ecdysozoa</taxon>
        <taxon>Arthropoda</taxon>
        <taxon>Hexapoda</taxon>
        <taxon>Insecta</taxon>
        <taxon>Pterygota</taxon>
        <taxon>Neoptera</taxon>
        <taxon>Endopterygota</taxon>
        <taxon>Lepidoptera</taxon>
        <taxon>Glossata</taxon>
        <taxon>Ditrysia</taxon>
        <taxon>Papilionoidea</taxon>
        <taxon>Pieridae</taxon>
        <taxon>Pierinae</taxon>
        <taxon>Pieris</taxon>
    </lineage>
</organism>
<sequence>MGIGEIVFSDPCGRDEALGVGDTPGELGWTLTTLSLEVRLGDSLEGKLSVFVHCDKLRTILKVHKHNTTLNFATSDTSALNERRRTNKMP</sequence>
<dbReference type="AlphaFoldDB" id="A0A9P0TRE1"/>
<proteinExistence type="predicted"/>
<gene>
    <name evidence="1" type="ORF">PIBRA_LOCUS12833</name>
</gene>